<evidence type="ECO:0000313" key="6">
    <source>
        <dbReference type="EMBL" id="KAA8896406.1"/>
    </source>
</evidence>
<dbReference type="PANTHER" id="PTHR10997">
    <property type="entry name" value="IMPORTIN-7, 8, 11"/>
    <property type="match status" value="1"/>
</dbReference>
<evidence type="ECO:0000256" key="3">
    <source>
        <dbReference type="ARBA" id="ARBA00023242"/>
    </source>
</evidence>
<reference evidence="6 7" key="1">
    <citation type="submission" date="2019-07" db="EMBL/GenBank/DDBJ databases">
        <title>Genome assembly of two rare yeast pathogens: Diutina rugosa and Trichomonascus ciferrii.</title>
        <authorList>
            <person name="Mixao V."/>
            <person name="Saus E."/>
            <person name="Hansen A."/>
            <person name="Lass-Flor C."/>
            <person name="Gabaldon T."/>
        </authorList>
    </citation>
    <scope>NUCLEOTIDE SEQUENCE [LARGE SCALE GENOMIC DNA]</scope>
    <source>
        <strain evidence="6 7">CBS 613</strain>
    </source>
</reference>
<proteinExistence type="predicted"/>
<dbReference type="SUPFAM" id="SSF48371">
    <property type="entry name" value="ARM repeat"/>
    <property type="match status" value="1"/>
</dbReference>
<dbReference type="InterPro" id="IPR016024">
    <property type="entry name" value="ARM-type_fold"/>
</dbReference>
<dbReference type="GO" id="GO:0006606">
    <property type="term" value="P:protein import into nucleus"/>
    <property type="evidence" value="ECO:0007669"/>
    <property type="project" value="TreeGrafter"/>
</dbReference>
<dbReference type="OrthoDB" id="760868at2759"/>
<keyword evidence="7" id="KW-1185">Reference proteome</keyword>
<dbReference type="GeneID" id="54784429"/>
<protein>
    <recommendedName>
        <fullName evidence="5">Importin N-terminal domain-containing protein</fullName>
    </recommendedName>
</protein>
<dbReference type="GO" id="GO:0005635">
    <property type="term" value="C:nuclear envelope"/>
    <property type="evidence" value="ECO:0007669"/>
    <property type="project" value="TreeGrafter"/>
</dbReference>
<dbReference type="Proteomes" id="UP000449547">
    <property type="component" value="Unassembled WGS sequence"/>
</dbReference>
<keyword evidence="2" id="KW-0813">Transport</keyword>
<feature type="region of interest" description="Disordered" evidence="4">
    <location>
        <begin position="79"/>
        <end position="104"/>
    </location>
</feature>
<dbReference type="AlphaFoldDB" id="A0A642UG37"/>
<dbReference type="InterPro" id="IPR011989">
    <property type="entry name" value="ARM-like"/>
</dbReference>
<dbReference type="GO" id="GO:0031267">
    <property type="term" value="F:small GTPase binding"/>
    <property type="evidence" value="ECO:0007669"/>
    <property type="project" value="InterPro"/>
</dbReference>
<gene>
    <name evidence="6" type="ORF">DIURU_005778</name>
</gene>
<dbReference type="Gene3D" id="1.25.10.10">
    <property type="entry name" value="Leucine-rich Repeat Variant"/>
    <property type="match status" value="1"/>
</dbReference>
<evidence type="ECO:0000256" key="4">
    <source>
        <dbReference type="SAM" id="MobiDB-lite"/>
    </source>
</evidence>
<dbReference type="RefSeq" id="XP_034009385.1">
    <property type="nucleotide sequence ID" value="XM_034158797.1"/>
</dbReference>
<dbReference type="InterPro" id="IPR001494">
    <property type="entry name" value="Importin-beta_N"/>
</dbReference>
<dbReference type="PROSITE" id="PS50166">
    <property type="entry name" value="IMPORTIN_B_NT"/>
    <property type="match status" value="1"/>
</dbReference>
<dbReference type="VEuPathDB" id="FungiDB:DIURU_005778"/>
<comment type="caution">
    <text evidence="6">The sequence shown here is derived from an EMBL/GenBank/DDBJ whole genome shotgun (WGS) entry which is preliminary data.</text>
</comment>
<sequence length="979" mass="112330">MDVSSPEVLSAVLNLQSSDADIRSKAEVKLYEHVQAPHFTIKLLNSVGDFSIDTNKRIAAARFFQDRVFHDWQRPGHFSSDNVRRNQSLKHRRKEDRSSPHLPRPIGQAEVRVTIPETEQALIKANLIPVFIKCLDISEIHPLLLDAFISIAYCEEAHDEPAASIYALIEDLSDLSLVKLGLSLLVELVEIQCVRSFHSAKMISTEVITKTFTLFEMIVPQLLSLNSSQSAECLSLVIPIYSRFWAFEEIKELFFAPVLDDTLHSTNCFQWHKAILTHPNLSIAVKVDPLLRPSHSWVMAMEGSVHNLIYFPEVTDEVKLDIFWDLIERWYSKKIWLSDRTISDVFDFFKSLSDTPSWSLIIEKLKSIGGKVFLKALDSTHHTIELFQNIPEDYLVMMTSKHVARTRWRVPRFANLEVSVGELIQKIPEDVLKPIVDYYVDTIRDRSALRAEDKSSFARAQLVDGALRVHRIVATYVPSNLVSPAQYTETLLKYALPELSPDTLKAQPWLTARACNVISLLSNSHFEANEEMSQAIFESLMYCFNNSDSFVIQVFAYKALENLSCIKSINSRLKSEGRRIFKQLSLIHKMHPLNVVADALLAQGVQQSAAESVPLIVEHFRLVVSNDYEQSMQFQNFIYKCYEKTCGDIENMLKMKFVDVLELASRNGSLDRENLVPILYNFANSITTVSSEIWQIYSVIVEAFETAERRRIYIELVDFAHFFRSVVKFGFPSLPTDSPQVQSLFELCFHQIKRNWFFESPHAAFELLELATLSYGEKISSLLPHLLEKLHEISQVYIDECAGYESSLNGFLYVRVLLAACIADADTTLNFINDKDFLKPFYSIWKQNWSKFQHLYGLKLQTLASSSILRSNETENIPFNFRKRIFSKFCDDVSLLREAIKAPDYLSRKCNHPTNSRVSHDSDCKDCEDFWNRMLDATSPPRVSPLYDLDILSAMHDCVDERSQWTFTYCTDADNSESV</sequence>
<feature type="domain" description="Importin N-terminal" evidence="5">
    <location>
        <begin position="26"/>
        <end position="133"/>
    </location>
</feature>
<accession>A0A642UG37</accession>
<evidence type="ECO:0000256" key="1">
    <source>
        <dbReference type="ARBA" id="ARBA00004123"/>
    </source>
</evidence>
<organism evidence="6 7">
    <name type="scientific">Diutina rugosa</name>
    <name type="common">Yeast</name>
    <name type="synonym">Candida rugosa</name>
    <dbReference type="NCBI Taxonomy" id="5481"/>
    <lineage>
        <taxon>Eukaryota</taxon>
        <taxon>Fungi</taxon>
        <taxon>Dikarya</taxon>
        <taxon>Ascomycota</taxon>
        <taxon>Saccharomycotina</taxon>
        <taxon>Pichiomycetes</taxon>
        <taxon>Debaryomycetaceae</taxon>
        <taxon>Diutina</taxon>
    </lineage>
</organism>
<keyword evidence="3" id="KW-0539">Nucleus</keyword>
<evidence type="ECO:0000259" key="5">
    <source>
        <dbReference type="PROSITE" id="PS50166"/>
    </source>
</evidence>
<comment type="subcellular location">
    <subcellularLocation>
        <location evidence="1">Nucleus</location>
    </subcellularLocation>
</comment>
<dbReference type="GO" id="GO:0005829">
    <property type="term" value="C:cytosol"/>
    <property type="evidence" value="ECO:0007669"/>
    <property type="project" value="TreeGrafter"/>
</dbReference>
<evidence type="ECO:0000313" key="7">
    <source>
        <dbReference type="Proteomes" id="UP000449547"/>
    </source>
</evidence>
<evidence type="ECO:0000256" key="2">
    <source>
        <dbReference type="ARBA" id="ARBA00022448"/>
    </source>
</evidence>
<name>A0A642UG37_DIURU</name>
<dbReference type="PANTHER" id="PTHR10997:SF28">
    <property type="entry name" value="IMPORTIN BETA SMX1"/>
    <property type="match status" value="1"/>
</dbReference>
<dbReference type="EMBL" id="SWFT01000165">
    <property type="protein sequence ID" value="KAA8896406.1"/>
    <property type="molecule type" value="Genomic_DNA"/>
</dbReference>